<keyword evidence="1" id="KW-0004">4Fe-4S</keyword>
<dbReference type="SFLD" id="SFLDS00029">
    <property type="entry name" value="Radical_SAM"/>
    <property type="match status" value="1"/>
</dbReference>
<dbReference type="InterPro" id="IPR013785">
    <property type="entry name" value="Aldolase_TIM"/>
</dbReference>
<dbReference type="GO" id="GO:0046872">
    <property type="term" value="F:metal ion binding"/>
    <property type="evidence" value="ECO:0007669"/>
    <property type="project" value="UniProtKB-KW"/>
</dbReference>
<keyword evidence="2" id="KW-0949">S-adenosyl-L-methionine</keyword>
<evidence type="ECO:0000313" key="7">
    <source>
        <dbReference type="EMBL" id="GAQ24805.1"/>
    </source>
</evidence>
<accession>A0A0U9HDC6</accession>
<evidence type="ECO:0000256" key="3">
    <source>
        <dbReference type="ARBA" id="ARBA00022723"/>
    </source>
</evidence>
<dbReference type="CDD" id="cd01335">
    <property type="entry name" value="Radical_SAM"/>
    <property type="match status" value="1"/>
</dbReference>
<evidence type="ECO:0000256" key="2">
    <source>
        <dbReference type="ARBA" id="ARBA00022691"/>
    </source>
</evidence>
<keyword evidence="3" id="KW-0479">Metal-binding</keyword>
<name>A0A0U9HDC6_9FIRM</name>
<dbReference type="PROSITE" id="PS51918">
    <property type="entry name" value="RADICAL_SAM"/>
    <property type="match status" value="1"/>
</dbReference>
<evidence type="ECO:0000313" key="8">
    <source>
        <dbReference type="Proteomes" id="UP000062160"/>
    </source>
</evidence>
<evidence type="ECO:0000256" key="5">
    <source>
        <dbReference type="ARBA" id="ARBA00023014"/>
    </source>
</evidence>
<dbReference type="Gene3D" id="3.20.20.70">
    <property type="entry name" value="Aldolase class I"/>
    <property type="match status" value="1"/>
</dbReference>
<dbReference type="GO" id="GO:0003824">
    <property type="term" value="F:catalytic activity"/>
    <property type="evidence" value="ECO:0007669"/>
    <property type="project" value="InterPro"/>
</dbReference>
<dbReference type="OrthoDB" id="6258756at2"/>
<dbReference type="SFLD" id="SFLDG01111">
    <property type="entry name" value="Uncharacterised_Radical_SAM_Su"/>
    <property type="match status" value="1"/>
</dbReference>
<evidence type="ECO:0000256" key="1">
    <source>
        <dbReference type="ARBA" id="ARBA00022485"/>
    </source>
</evidence>
<dbReference type="AlphaFoldDB" id="A0A0U9HDC6"/>
<dbReference type="RefSeq" id="WP_059031973.1">
    <property type="nucleotide sequence ID" value="NZ_BSDN01000003.1"/>
</dbReference>
<keyword evidence="8" id="KW-1185">Reference proteome</keyword>
<dbReference type="Pfam" id="PF04055">
    <property type="entry name" value="Radical_SAM"/>
    <property type="match status" value="1"/>
</dbReference>
<evidence type="ECO:0000259" key="6">
    <source>
        <dbReference type="PROSITE" id="PS51918"/>
    </source>
</evidence>
<dbReference type="NCBIfam" id="TIGR04038">
    <property type="entry name" value="tatD_link_rSAM"/>
    <property type="match status" value="1"/>
</dbReference>
<dbReference type="InterPro" id="IPR058240">
    <property type="entry name" value="rSAM_sf"/>
</dbReference>
<dbReference type="Proteomes" id="UP000062160">
    <property type="component" value="Unassembled WGS sequence"/>
</dbReference>
<dbReference type="SUPFAM" id="SSF102114">
    <property type="entry name" value="Radical SAM enzymes"/>
    <property type="match status" value="1"/>
</dbReference>
<feature type="domain" description="Radical SAM core" evidence="6">
    <location>
        <begin position="4"/>
        <end position="198"/>
    </location>
</feature>
<dbReference type="InterPro" id="IPR007197">
    <property type="entry name" value="rSAM"/>
</dbReference>
<keyword evidence="4" id="KW-0408">Iron</keyword>
<reference evidence="7" key="1">
    <citation type="journal article" date="2016" name="Genome Announc.">
        <title>Draft Genome Sequence of the Syntrophic Lactate-Degrading Bacterium Tepidanaerobacter syntrophicus JLT.</title>
        <authorList>
            <person name="Matsuura N."/>
            <person name="Ohashi A."/>
            <person name="Tourlousse D.M."/>
            <person name="Sekiguchi Y."/>
        </authorList>
    </citation>
    <scope>NUCLEOTIDE SEQUENCE [LARGE SCALE GENOMIC DNA]</scope>
    <source>
        <strain evidence="7">JL</strain>
    </source>
</reference>
<organism evidence="7">
    <name type="scientific">Tepidanaerobacter syntrophicus</name>
    <dbReference type="NCBI Taxonomy" id="224999"/>
    <lineage>
        <taxon>Bacteria</taxon>
        <taxon>Bacillati</taxon>
        <taxon>Bacillota</taxon>
        <taxon>Clostridia</taxon>
        <taxon>Thermosediminibacterales</taxon>
        <taxon>Tepidanaerobacteraceae</taxon>
        <taxon>Tepidanaerobacter</taxon>
    </lineage>
</organism>
<evidence type="ECO:0000256" key="4">
    <source>
        <dbReference type="ARBA" id="ARBA00023004"/>
    </source>
</evidence>
<dbReference type="PANTHER" id="PTHR42836:SF1">
    <property type="entry name" value="7-CARBOXY-7-DEAZAGUANINE SYNTHASE"/>
    <property type="match status" value="1"/>
</dbReference>
<dbReference type="GO" id="GO:0051539">
    <property type="term" value="F:4 iron, 4 sulfur cluster binding"/>
    <property type="evidence" value="ECO:0007669"/>
    <property type="project" value="UniProtKB-KW"/>
</dbReference>
<proteinExistence type="predicted"/>
<dbReference type="EMBL" id="DF977000">
    <property type="protein sequence ID" value="GAQ24805.1"/>
    <property type="molecule type" value="Genomic_DNA"/>
</dbReference>
<keyword evidence="5" id="KW-0411">Iron-sulfur</keyword>
<protein>
    <submittedName>
        <fullName evidence="7">Radical SAM protein, TatD family-associated</fullName>
    </submittedName>
</protein>
<gene>
    <name evidence="7" type="ORF">TSYNT_6185</name>
</gene>
<dbReference type="STRING" id="224999.GCA_001485475_00811"/>
<sequence length="198" mass="22541">MITYELGNALYLNITNRCTNNCKFCIRQYSPGVGDYNLILDKEPTTKEIIEAIGDPTGYKEVVFCGYGEPLLRLQVVVDVAKYIKKTYPATPVRINTNGQANLIYKEDVTPYFKGIIDAVSVSLNAENAEKYNEICRPEYGEDAFYSVLEFIRKCKSHVPYVIATVVDIPEIDIDKCRKLAEELGVEFKIRRFEKKIG</sequence>
<dbReference type="PANTHER" id="PTHR42836">
    <property type="entry name" value="7-CARBOXY-7-DEAZAGUANINE SYNTHASE"/>
    <property type="match status" value="1"/>
</dbReference>
<dbReference type="InterPro" id="IPR023821">
    <property type="entry name" value="rSAM_TatD-assoc"/>
</dbReference>